<evidence type="ECO:0000313" key="5">
    <source>
        <dbReference type="EMBL" id="SER97130.1"/>
    </source>
</evidence>
<keyword evidence="6" id="KW-1185">Reference proteome</keyword>
<keyword evidence="1" id="KW-0238">DNA-binding</keyword>
<dbReference type="EMBL" id="FOHA01000014">
    <property type="protein sequence ID" value="SER97130.1"/>
    <property type="molecule type" value="Genomic_DNA"/>
</dbReference>
<dbReference type="Gene3D" id="1.25.40.10">
    <property type="entry name" value="Tetratricopeptide repeat domain"/>
    <property type="match status" value="1"/>
</dbReference>
<feature type="domain" description="HTH cro/C1-type" evidence="4">
    <location>
        <begin position="9"/>
        <end position="62"/>
    </location>
</feature>
<reference evidence="5 6" key="1">
    <citation type="submission" date="2016-10" db="EMBL/GenBank/DDBJ databases">
        <authorList>
            <person name="de Groot N.N."/>
        </authorList>
    </citation>
    <scope>NUCLEOTIDE SEQUENCE [LARGE SCALE GENOMIC DNA]</scope>
    <source>
        <strain evidence="5 6">DSM 13760</strain>
    </source>
</reference>
<dbReference type="InterPro" id="IPR001387">
    <property type="entry name" value="Cro/C1-type_HTH"/>
</dbReference>
<dbReference type="InterPro" id="IPR019734">
    <property type="entry name" value="TPR_rpt"/>
</dbReference>
<organism evidence="5 6">
    <name type="scientific">Isobaculum melis</name>
    <dbReference type="NCBI Taxonomy" id="142588"/>
    <lineage>
        <taxon>Bacteria</taxon>
        <taxon>Bacillati</taxon>
        <taxon>Bacillota</taxon>
        <taxon>Bacilli</taxon>
        <taxon>Lactobacillales</taxon>
        <taxon>Carnobacteriaceae</taxon>
        <taxon>Isobaculum</taxon>
    </lineage>
</organism>
<dbReference type="SUPFAM" id="SSF47413">
    <property type="entry name" value="lambda repressor-like DNA-binding domains"/>
    <property type="match status" value="1"/>
</dbReference>
<dbReference type="AlphaFoldDB" id="A0A1H9TIG3"/>
<dbReference type="RefSeq" id="WP_092653026.1">
    <property type="nucleotide sequence ID" value="NZ_FOHA01000014.1"/>
</dbReference>
<accession>A0A1H9TIG3</accession>
<protein>
    <submittedName>
        <fullName evidence="5">Helix-turn-helix domain-containing protein</fullName>
    </submittedName>
</protein>
<sequence>MNKFLGLRLTNIRKSKGLTQKELAQGIISKSYLSNIENGNKFPGKETLVFLCNRLELKTEEIVVEQPSSHELIRLLEKVFQALLYDELQTAKKLLQQVEKEYHLHREEAKLEIAYYLLLSSWYYKSWRYDEAKQISRIYLSTVKKVIPVKSDDQHLLRYYYFYQVQKNFNTNQYQKAVDAAEAFVALPFGEPIEKNIMQSNIPILYINLVQYENALAATTKFFDNLMLVSKEQQSHAVKVAYLEGFIYYEIGFYAQAEKAFEKALVLIEEYPAMKDHFHVLILYKQAHTFQKNNNKMAIEEVYDRIYIMLKNKDEANYTLTRNEILPMTELLVYYAENKQIDRAEYLLAFSKRLDCKFEETLYFIRYGDALCDLNRGDESSYETKIDNLLKKVDASNDPSFIARVKAQSSQYFSEKAMYKKSYSILKEEK</sequence>
<gene>
    <name evidence="5" type="ORF">SAMN04488559_1141</name>
</gene>
<evidence type="ECO:0000259" key="4">
    <source>
        <dbReference type="PROSITE" id="PS50943"/>
    </source>
</evidence>
<keyword evidence="2" id="KW-0802">TPR repeat</keyword>
<dbReference type="Proteomes" id="UP000198948">
    <property type="component" value="Unassembled WGS sequence"/>
</dbReference>
<dbReference type="CDD" id="cd00093">
    <property type="entry name" value="HTH_XRE"/>
    <property type="match status" value="1"/>
</dbReference>
<dbReference type="PANTHER" id="PTHR46797:SF1">
    <property type="entry name" value="METHYLPHOSPHONATE SYNTHASE"/>
    <property type="match status" value="1"/>
</dbReference>
<feature type="repeat" description="TPR" evidence="2">
    <location>
        <begin position="238"/>
        <end position="271"/>
    </location>
</feature>
<proteinExistence type="predicted"/>
<dbReference type="GO" id="GO:0005829">
    <property type="term" value="C:cytosol"/>
    <property type="evidence" value="ECO:0007669"/>
    <property type="project" value="TreeGrafter"/>
</dbReference>
<evidence type="ECO:0000256" key="1">
    <source>
        <dbReference type="ARBA" id="ARBA00023125"/>
    </source>
</evidence>
<dbReference type="PROSITE" id="PS50005">
    <property type="entry name" value="TPR"/>
    <property type="match status" value="1"/>
</dbReference>
<keyword evidence="3" id="KW-0175">Coiled coil</keyword>
<dbReference type="PROSITE" id="PS50943">
    <property type="entry name" value="HTH_CROC1"/>
    <property type="match status" value="1"/>
</dbReference>
<dbReference type="GO" id="GO:0003677">
    <property type="term" value="F:DNA binding"/>
    <property type="evidence" value="ECO:0007669"/>
    <property type="project" value="UniProtKB-KW"/>
</dbReference>
<dbReference type="GO" id="GO:0003700">
    <property type="term" value="F:DNA-binding transcription factor activity"/>
    <property type="evidence" value="ECO:0007669"/>
    <property type="project" value="TreeGrafter"/>
</dbReference>
<dbReference type="PANTHER" id="PTHR46797">
    <property type="entry name" value="HTH-TYPE TRANSCRIPTIONAL REGULATOR"/>
    <property type="match status" value="1"/>
</dbReference>
<dbReference type="STRING" id="142588.SAMN04488559_1141"/>
<name>A0A1H9TIG3_9LACT</name>
<evidence type="ECO:0000256" key="3">
    <source>
        <dbReference type="SAM" id="Coils"/>
    </source>
</evidence>
<dbReference type="InterPro" id="IPR010982">
    <property type="entry name" value="Lambda_DNA-bd_dom_sf"/>
</dbReference>
<dbReference type="OrthoDB" id="290878at2"/>
<evidence type="ECO:0000256" key="2">
    <source>
        <dbReference type="PROSITE-ProRule" id="PRU00339"/>
    </source>
</evidence>
<dbReference type="SMART" id="SM00530">
    <property type="entry name" value="HTH_XRE"/>
    <property type="match status" value="1"/>
</dbReference>
<dbReference type="Pfam" id="PF01381">
    <property type="entry name" value="HTH_3"/>
    <property type="match status" value="1"/>
</dbReference>
<dbReference type="InterPro" id="IPR011990">
    <property type="entry name" value="TPR-like_helical_dom_sf"/>
</dbReference>
<feature type="coiled-coil region" evidence="3">
    <location>
        <begin position="81"/>
        <end position="108"/>
    </location>
</feature>
<dbReference type="InterPro" id="IPR050807">
    <property type="entry name" value="TransReg_Diox_bact_type"/>
</dbReference>
<evidence type="ECO:0000313" key="6">
    <source>
        <dbReference type="Proteomes" id="UP000198948"/>
    </source>
</evidence>
<dbReference type="Gene3D" id="1.10.260.40">
    <property type="entry name" value="lambda repressor-like DNA-binding domains"/>
    <property type="match status" value="1"/>
</dbReference>